<dbReference type="Gene3D" id="3.40.50.150">
    <property type="entry name" value="Vaccinia Virus protein VP39"/>
    <property type="match status" value="1"/>
</dbReference>
<dbReference type="GO" id="GO:0008168">
    <property type="term" value="F:methyltransferase activity"/>
    <property type="evidence" value="ECO:0007669"/>
    <property type="project" value="UniProtKB-KW"/>
</dbReference>
<protein>
    <submittedName>
        <fullName evidence="2">RNA methyltransferase</fullName>
    </submittedName>
</protein>
<accession>A0ABV5B7Q0</accession>
<evidence type="ECO:0000313" key="2">
    <source>
        <dbReference type="EMBL" id="MFB5680904.1"/>
    </source>
</evidence>
<dbReference type="EMBL" id="JBHILM010000007">
    <property type="protein sequence ID" value="MFB5680904.1"/>
    <property type="molecule type" value="Genomic_DNA"/>
</dbReference>
<proteinExistence type="predicted"/>
<dbReference type="InterPro" id="IPR029063">
    <property type="entry name" value="SAM-dependent_MTases_sf"/>
</dbReference>
<dbReference type="GO" id="GO:0032259">
    <property type="term" value="P:methylation"/>
    <property type="evidence" value="ECO:0007669"/>
    <property type="project" value="UniProtKB-KW"/>
</dbReference>
<organism evidence="2 3">
    <name type="scientific">Paenibacillus terreus</name>
    <dbReference type="NCBI Taxonomy" id="1387834"/>
    <lineage>
        <taxon>Bacteria</taxon>
        <taxon>Bacillati</taxon>
        <taxon>Bacillota</taxon>
        <taxon>Bacilli</taxon>
        <taxon>Bacillales</taxon>
        <taxon>Paenibacillaceae</taxon>
        <taxon>Paenibacillus</taxon>
    </lineage>
</organism>
<keyword evidence="2" id="KW-0808">Transferase</keyword>
<dbReference type="SUPFAM" id="SSF53335">
    <property type="entry name" value="S-adenosyl-L-methionine-dependent methyltransferases"/>
    <property type="match status" value="1"/>
</dbReference>
<keyword evidence="2" id="KW-0489">Methyltransferase</keyword>
<dbReference type="InterPro" id="IPR048647">
    <property type="entry name" value="RlmA_N"/>
</dbReference>
<feature type="domain" description="23S rRNA (guanine(745)-N(1))-methyltransferase N-terminal" evidence="1">
    <location>
        <begin position="17"/>
        <end position="53"/>
    </location>
</feature>
<sequence>MSKNGKIRLLTEHVNIFACPLCSTPMQVVDQASLKCANGHCYDIARQGYVNWLSHAPKTKYDQSLFAARSSLHQHGFFAPLTECIVETIIEHMGSEASGTSEYSEIGRPIKIMDAGCGEGSHLVDVLSSMQNKTAHDLLGVGVDISKEGIRMAAKATDTALWCTADLAKAPFADRQFHCILNILSPSSYGEFKRLLADEGMVIKVVPESGYLQELREALHGASEAHSYSNQATLELFKSHFQLIDRQRVHYKLALAGSLLEHLLQMTPLAWHASAEEVRQVLRQERMDITVDLTVLVGKRD</sequence>
<dbReference type="Pfam" id="PF21302">
    <property type="entry name" value="Zn_ribbon_RlmA"/>
    <property type="match status" value="1"/>
</dbReference>
<dbReference type="PIRSF" id="PIRSF018249">
    <property type="entry name" value="MyrA_prd"/>
    <property type="match status" value="1"/>
</dbReference>
<keyword evidence="3" id="KW-1185">Reference proteome</keyword>
<evidence type="ECO:0000313" key="3">
    <source>
        <dbReference type="Proteomes" id="UP001580407"/>
    </source>
</evidence>
<gene>
    <name evidence="2" type="ORF">ACE3NQ_08285</name>
</gene>
<comment type="caution">
    <text evidence="2">The sequence shown here is derived from an EMBL/GenBank/DDBJ whole genome shotgun (WGS) entry which is preliminary data.</text>
</comment>
<dbReference type="InterPro" id="IPR016718">
    <property type="entry name" value="rRNA_m1G-MeTrfase_A_prd"/>
</dbReference>
<dbReference type="Proteomes" id="UP001580407">
    <property type="component" value="Unassembled WGS sequence"/>
</dbReference>
<reference evidence="2 3" key="1">
    <citation type="submission" date="2024-09" db="EMBL/GenBank/DDBJ databases">
        <authorList>
            <person name="Ruan L."/>
        </authorList>
    </citation>
    <scope>NUCLEOTIDE SEQUENCE [LARGE SCALE GENOMIC DNA]</scope>
    <source>
        <strain evidence="2 3">D33</strain>
    </source>
</reference>
<evidence type="ECO:0000259" key="1">
    <source>
        <dbReference type="Pfam" id="PF21302"/>
    </source>
</evidence>
<name>A0ABV5B7Q0_9BACL</name>
<dbReference type="RefSeq" id="WP_375524700.1">
    <property type="nucleotide sequence ID" value="NZ_JBHILM010000007.1"/>
</dbReference>